<proteinExistence type="predicted"/>
<keyword evidence="4" id="KW-1185">Reference proteome</keyword>
<evidence type="ECO:0000313" key="3">
    <source>
        <dbReference type="EMBL" id="MEA5256320.1"/>
    </source>
</evidence>
<dbReference type="SUPFAM" id="SSF51905">
    <property type="entry name" value="FAD/NAD(P)-binding domain"/>
    <property type="match status" value="1"/>
</dbReference>
<keyword evidence="1" id="KW-1133">Transmembrane helix</keyword>
<keyword evidence="1" id="KW-0812">Transmembrane</keyword>
<dbReference type="GO" id="GO:0016491">
    <property type="term" value="F:oxidoreductase activity"/>
    <property type="evidence" value="ECO:0007669"/>
    <property type="project" value="UniProtKB-KW"/>
</dbReference>
<name>A0ABU5QGZ7_9BACT</name>
<gene>
    <name evidence="3" type="ORF">VB264_00905</name>
</gene>
<dbReference type="EC" id="1.-.-.-" evidence="3"/>
<protein>
    <submittedName>
        <fullName evidence="3">FAD-binding oxidoreductase</fullName>
        <ecNumber evidence="3">1.-.-.-</ecNumber>
    </submittedName>
</protein>
<dbReference type="RefSeq" id="WP_323246127.1">
    <property type="nucleotide sequence ID" value="NZ_JAYFUL010000001.1"/>
</dbReference>
<dbReference type="EMBL" id="JAYFUL010000001">
    <property type="protein sequence ID" value="MEA5256320.1"/>
    <property type="molecule type" value="Genomic_DNA"/>
</dbReference>
<comment type="caution">
    <text evidence="3">The sequence shown here is derived from an EMBL/GenBank/DDBJ whole genome shotgun (WGS) entry which is preliminary data.</text>
</comment>
<dbReference type="PANTHER" id="PTHR13847">
    <property type="entry name" value="SARCOSINE DEHYDROGENASE-RELATED"/>
    <property type="match status" value="1"/>
</dbReference>
<organism evidence="3 4">
    <name type="scientific">Arcicella aquatica</name>
    <dbReference type="NCBI Taxonomy" id="217141"/>
    <lineage>
        <taxon>Bacteria</taxon>
        <taxon>Pseudomonadati</taxon>
        <taxon>Bacteroidota</taxon>
        <taxon>Cytophagia</taxon>
        <taxon>Cytophagales</taxon>
        <taxon>Flectobacillaceae</taxon>
        <taxon>Arcicella</taxon>
    </lineage>
</organism>
<dbReference type="Pfam" id="PF01266">
    <property type="entry name" value="DAO"/>
    <property type="match status" value="1"/>
</dbReference>
<reference evidence="3 4" key="1">
    <citation type="submission" date="2023-12" db="EMBL/GenBank/DDBJ databases">
        <title>Novel species of the genus Arcicella isolated from rivers.</title>
        <authorList>
            <person name="Lu H."/>
        </authorList>
    </citation>
    <scope>NUCLEOTIDE SEQUENCE [LARGE SCALE GENOMIC DNA]</scope>
    <source>
        <strain evidence="3 4">LMG 21963</strain>
    </source>
</reference>
<dbReference type="Proteomes" id="UP001304671">
    <property type="component" value="Unassembled WGS sequence"/>
</dbReference>
<feature type="transmembrane region" description="Helical" evidence="1">
    <location>
        <begin position="6"/>
        <end position="27"/>
    </location>
</feature>
<accession>A0ABU5QGZ7</accession>
<dbReference type="InterPro" id="IPR036188">
    <property type="entry name" value="FAD/NAD-bd_sf"/>
</dbReference>
<dbReference type="Gene3D" id="3.30.9.10">
    <property type="entry name" value="D-Amino Acid Oxidase, subunit A, domain 2"/>
    <property type="match status" value="1"/>
</dbReference>
<keyword evidence="1" id="KW-0472">Membrane</keyword>
<sequence>MSKESAETDFIIVGQGLAGSLLAYLLLQRGKKVQIFDAPEIPSSSRVAAGIFNPVTGRKLVKTWMADELFPFLEQFYLELEDVLQVKFFHQVPIYRPFPNEEVQEYFKSDKVPENFADFATIEFENIAYQDLVNSQLGGVTTKQSGWVDLKILLDAFRAFFRQKGVLFQENFNPESALSNNCKTIFCEGFQARVNPYFNYLPFNPVKGEVLEVTIEDINLDTIINQGAFVVPLSQNTFRLGATYSWHELDFIPTHQGKEDLLMKYHKLMKPNLAVIGHLAGVRPATKDRRPFIGIHPDFPQIGIFNGLGSKGVSLAPYFATQFTEFLLFGKELSPEVNINRFTSLYLRAGNS</sequence>
<evidence type="ECO:0000256" key="1">
    <source>
        <dbReference type="SAM" id="Phobius"/>
    </source>
</evidence>
<evidence type="ECO:0000259" key="2">
    <source>
        <dbReference type="Pfam" id="PF01266"/>
    </source>
</evidence>
<feature type="domain" description="FAD dependent oxidoreductase" evidence="2">
    <location>
        <begin position="9"/>
        <end position="322"/>
    </location>
</feature>
<dbReference type="Gene3D" id="3.50.50.60">
    <property type="entry name" value="FAD/NAD(P)-binding domain"/>
    <property type="match status" value="1"/>
</dbReference>
<evidence type="ECO:0000313" key="4">
    <source>
        <dbReference type="Proteomes" id="UP001304671"/>
    </source>
</evidence>
<dbReference type="InterPro" id="IPR006076">
    <property type="entry name" value="FAD-dep_OxRdtase"/>
</dbReference>
<keyword evidence="3" id="KW-0560">Oxidoreductase</keyword>